<keyword evidence="2" id="KW-0067">ATP-binding</keyword>
<feature type="domain" description="AAA+ ATPase" evidence="4">
    <location>
        <begin position="197"/>
        <end position="425"/>
    </location>
</feature>
<evidence type="ECO:0000256" key="2">
    <source>
        <dbReference type="ARBA" id="ARBA00022840"/>
    </source>
</evidence>
<dbReference type="Pfam" id="PF17862">
    <property type="entry name" value="AAA_lid_3"/>
    <property type="match status" value="2"/>
</dbReference>
<name>V6TFN4_GIAIN</name>
<dbReference type="InterPro" id="IPR003960">
    <property type="entry name" value="ATPase_AAA_CS"/>
</dbReference>
<feature type="region of interest" description="Disordered" evidence="3">
    <location>
        <begin position="66"/>
        <end position="145"/>
    </location>
</feature>
<dbReference type="FunFam" id="3.40.50.300:FF:001921">
    <property type="entry name" value="AAA ATPase domain-containing protein"/>
    <property type="match status" value="1"/>
</dbReference>
<evidence type="ECO:0000256" key="3">
    <source>
        <dbReference type="SAM" id="MobiDB-lite"/>
    </source>
</evidence>
<dbReference type="InterPro" id="IPR050168">
    <property type="entry name" value="AAA_ATPase_domain"/>
</dbReference>
<dbReference type="GO" id="GO:0003723">
    <property type="term" value="F:RNA binding"/>
    <property type="evidence" value="ECO:0007669"/>
    <property type="project" value="TreeGrafter"/>
</dbReference>
<feature type="compositionally biased region" description="Polar residues" evidence="3">
    <location>
        <begin position="320"/>
        <end position="351"/>
    </location>
</feature>
<dbReference type="InterPro" id="IPR041569">
    <property type="entry name" value="AAA_lid_3"/>
</dbReference>
<sequence length="817" mass="90627">MESLISSAIMIFYLIMEPGRRYPGTLKTAALTTEEGRPFPGCFATCRTIVEISSYLEFIKESKRLEGRRERTDPPLVAQPPTYIKTEKKPEPVDIRPESVKNAQANSGKKSKTDAAQEDVGSHPTLKNQKQPADKTPEKKLSHNSKQARTVESFCITPHNILFEQLGGIKDIEKELTERVLWPILQADQYRYLGVTFGTGILLHAPTGSGKTAIVHALINKIHKELGRQISFYCINSTEIIMSRTGETEELLREIFLEAKENAPSVIFLDNVEIISTRGENVSREMEKRIVAQLCSCMDEVASHARPVLESLSRSKSNFTSNAARGQISQSEPVTSSTIVLNARPQPQQPNGSGGRAENRQGAPKEKPGLVGIESANTSQYRAVSQLDQNKIVIVIGATSKINAIDESLRRAGRFDKDIPIPIPSKRQRIDILQKLLIGCKINPNLDIQRIAENTPGYVGADLAALCREAGHRCVCRIMQSSNILDGMAKSMITLNDFLFATQSLIPTALREGFATVPDVSLDDIGALDFLKAELDRYLLQPLKNPERFERLGLNRFSGIIMFSVPGQGKTLICKALSAKAEINFISVKGPELLNMYYGESERAIRNVFARARASAPCILFLDEFDSLAKRRGSGGSSSDVSDKVVNTLLTELDGLHNNLSGEHSLNAKNAQDQIFIIAATNRIDIIDPGLLRPGRFDKIIYIPLPNLEDRVNILYTIITRRRISLDKSLQNPQDLREFLTEYLAKQTKGCTGADLEGLVRRAAMAVIAESQTGTEICKRHFMTALSQTKASVNEEDRIKYDMMAAHYSKLCISENK</sequence>
<dbReference type="InterPro" id="IPR003593">
    <property type="entry name" value="AAA+_ATPase"/>
</dbReference>
<dbReference type="InterPro" id="IPR003959">
    <property type="entry name" value="ATPase_AAA_core"/>
</dbReference>
<gene>
    <name evidence="5" type="ORF">DHA2_42442</name>
</gene>
<protein>
    <submittedName>
        <fullName evidence="5">AAA superfamily protein</fullName>
    </submittedName>
</protein>
<dbReference type="Proteomes" id="UP000018320">
    <property type="component" value="Unassembled WGS sequence"/>
</dbReference>
<evidence type="ECO:0000313" key="6">
    <source>
        <dbReference type="Proteomes" id="UP000018320"/>
    </source>
</evidence>
<proteinExistence type="predicted"/>
<feature type="compositionally biased region" description="Basic and acidic residues" evidence="3">
    <location>
        <begin position="85"/>
        <end position="99"/>
    </location>
</feature>
<evidence type="ECO:0000256" key="1">
    <source>
        <dbReference type="ARBA" id="ARBA00022741"/>
    </source>
</evidence>
<dbReference type="GO" id="GO:0005634">
    <property type="term" value="C:nucleus"/>
    <property type="evidence" value="ECO:0007669"/>
    <property type="project" value="TreeGrafter"/>
</dbReference>
<keyword evidence="1" id="KW-0547">Nucleotide-binding</keyword>
<comment type="caution">
    <text evidence="5">The sequence shown here is derived from an EMBL/GenBank/DDBJ whole genome shotgun (WGS) entry which is preliminary data.</text>
</comment>
<dbReference type="SUPFAM" id="SSF52540">
    <property type="entry name" value="P-loop containing nucleoside triphosphate hydrolases"/>
    <property type="match status" value="2"/>
</dbReference>
<dbReference type="InterPro" id="IPR027417">
    <property type="entry name" value="P-loop_NTPase"/>
</dbReference>
<dbReference type="AlphaFoldDB" id="V6TFN4"/>
<feature type="compositionally biased region" description="Basic and acidic residues" evidence="3">
    <location>
        <begin position="357"/>
        <end position="368"/>
    </location>
</feature>
<dbReference type="PANTHER" id="PTHR23077">
    <property type="entry name" value="AAA-FAMILY ATPASE"/>
    <property type="match status" value="1"/>
</dbReference>
<feature type="compositionally biased region" description="Basic and acidic residues" evidence="3">
    <location>
        <begin position="132"/>
        <end position="141"/>
    </location>
</feature>
<accession>V6TFN4</accession>
<dbReference type="Pfam" id="PF00004">
    <property type="entry name" value="AAA"/>
    <property type="match status" value="2"/>
</dbReference>
<feature type="domain" description="AAA+ ATPase" evidence="4">
    <location>
        <begin position="556"/>
        <end position="707"/>
    </location>
</feature>
<evidence type="ECO:0000313" key="5">
    <source>
        <dbReference type="EMBL" id="ESU37152.1"/>
    </source>
</evidence>
<dbReference type="VEuPathDB" id="GiardiaDB:GL50581_1401"/>
<dbReference type="VEuPathDB" id="GiardiaDB:GL50803_0042442"/>
<dbReference type="GO" id="GO:0016887">
    <property type="term" value="F:ATP hydrolysis activity"/>
    <property type="evidence" value="ECO:0007669"/>
    <property type="project" value="InterPro"/>
</dbReference>
<dbReference type="FunFam" id="1.10.8.60:FF:000326">
    <property type="entry name" value="Transitional endoplasmic reticulum ATPase"/>
    <property type="match status" value="1"/>
</dbReference>
<evidence type="ECO:0000259" key="4">
    <source>
        <dbReference type="SMART" id="SM00382"/>
    </source>
</evidence>
<feature type="region of interest" description="Disordered" evidence="3">
    <location>
        <begin position="320"/>
        <end position="371"/>
    </location>
</feature>
<dbReference type="VEuPathDB" id="GiardiaDB:QR46_1686"/>
<reference evidence="6" key="1">
    <citation type="submission" date="2012-02" db="EMBL/GenBank/DDBJ databases">
        <title>Genome sequencing of Giardia lamblia Genotypes A2 and B isolates (DH and GS) and comparative analysis with the genomes of Genotypes A1 and E (WB and Pig).</title>
        <authorList>
            <person name="Adam R."/>
            <person name="Dahlstrom E."/>
            <person name="Martens C."/>
            <person name="Bruno D."/>
            <person name="Barbian K."/>
            <person name="Porcella S.F."/>
            <person name="Nash T."/>
        </authorList>
    </citation>
    <scope>NUCLEOTIDE SEQUENCE</scope>
    <source>
        <strain evidence="6">DH</strain>
    </source>
</reference>
<dbReference type="GO" id="GO:0005524">
    <property type="term" value="F:ATP binding"/>
    <property type="evidence" value="ECO:0007669"/>
    <property type="project" value="UniProtKB-KW"/>
</dbReference>
<dbReference type="Gene3D" id="1.10.8.60">
    <property type="match status" value="2"/>
</dbReference>
<dbReference type="GO" id="GO:1990275">
    <property type="term" value="F:preribosome binding"/>
    <property type="evidence" value="ECO:0007669"/>
    <property type="project" value="TreeGrafter"/>
</dbReference>
<dbReference type="Gene3D" id="3.40.50.300">
    <property type="entry name" value="P-loop containing nucleotide triphosphate hydrolases"/>
    <property type="match status" value="3"/>
</dbReference>
<dbReference type="SMART" id="SM00382">
    <property type="entry name" value="AAA"/>
    <property type="match status" value="2"/>
</dbReference>
<dbReference type="VEuPathDB" id="GiardiaDB:DHA2_42442"/>
<organism evidence="5 6">
    <name type="scientific">Giardia intestinalis</name>
    <name type="common">Giardia lamblia</name>
    <dbReference type="NCBI Taxonomy" id="5741"/>
    <lineage>
        <taxon>Eukaryota</taxon>
        <taxon>Metamonada</taxon>
        <taxon>Diplomonadida</taxon>
        <taxon>Hexamitidae</taxon>
        <taxon>Giardiinae</taxon>
        <taxon>Giardia</taxon>
    </lineage>
</organism>
<dbReference type="PROSITE" id="PS00674">
    <property type="entry name" value="AAA"/>
    <property type="match status" value="1"/>
</dbReference>
<dbReference type="PANTHER" id="PTHR23077:SF171">
    <property type="entry name" value="NUCLEAR VALOSIN-CONTAINING PROTEIN-LIKE"/>
    <property type="match status" value="1"/>
</dbReference>
<dbReference type="GO" id="GO:0042254">
    <property type="term" value="P:ribosome biogenesis"/>
    <property type="evidence" value="ECO:0007669"/>
    <property type="project" value="TreeGrafter"/>
</dbReference>
<reference evidence="5 6" key="2">
    <citation type="journal article" date="2013" name="Genome Biol. Evol.">
        <title>Genome sequencing of Giardia lamblia genotypes A2 and B isolates (DH and GS) and comparative analysis with the genomes of genotypes A1 and E (WB and Pig).</title>
        <authorList>
            <person name="Adam R.D."/>
            <person name="Dahlstrom E.W."/>
            <person name="Martens C.A."/>
            <person name="Bruno D.P."/>
            <person name="Barbian K.D."/>
            <person name="Ricklefs S.M."/>
            <person name="Hernandez M.M."/>
            <person name="Narla N.P."/>
            <person name="Patel R.B."/>
            <person name="Porcella S.F."/>
            <person name="Nash T.E."/>
        </authorList>
    </citation>
    <scope>NUCLEOTIDE SEQUENCE [LARGE SCALE GENOMIC DNA]</scope>
    <source>
        <strain evidence="5 6">DH</strain>
    </source>
</reference>
<dbReference type="EMBL" id="AHGT01000032">
    <property type="protein sequence ID" value="ESU37152.1"/>
    <property type="molecule type" value="Genomic_DNA"/>
</dbReference>